<dbReference type="EMBL" id="SSNZ01000003">
    <property type="protein sequence ID" value="THF50411.1"/>
    <property type="molecule type" value="Genomic_DNA"/>
</dbReference>
<name>A0A4S3ZX67_9FLAO</name>
<dbReference type="OrthoDB" id="799853at2"/>
<comment type="caution">
    <text evidence="1">The sequence shown here is derived from an EMBL/GenBank/DDBJ whole genome shotgun (WGS) entry which is preliminary data.</text>
</comment>
<dbReference type="AlphaFoldDB" id="A0A4S3ZX67"/>
<organism evidence="1 2">
    <name type="scientific">Flavobacterium supellecticarium</name>
    <dbReference type="NCBI Taxonomy" id="2565924"/>
    <lineage>
        <taxon>Bacteria</taxon>
        <taxon>Pseudomonadati</taxon>
        <taxon>Bacteroidota</taxon>
        <taxon>Flavobacteriia</taxon>
        <taxon>Flavobacteriales</taxon>
        <taxon>Flavobacteriaceae</taxon>
        <taxon>Flavobacterium</taxon>
    </lineage>
</organism>
<reference evidence="1 2" key="1">
    <citation type="submission" date="2019-04" db="EMBL/GenBank/DDBJ databases">
        <title>Flavobacterium sp. nov. isolated from construction timber.</title>
        <authorList>
            <person name="Lin S.-Y."/>
            <person name="Chang C.-T."/>
            <person name="Young C.-C."/>
        </authorList>
    </citation>
    <scope>NUCLEOTIDE SEQUENCE [LARGE SCALE GENOMIC DNA]</scope>
    <source>
        <strain evidence="1 2">CC-CTC003</strain>
    </source>
</reference>
<keyword evidence="2" id="KW-1185">Reference proteome</keyword>
<proteinExistence type="predicted"/>
<gene>
    <name evidence="1" type="ORF">E6C50_09280</name>
</gene>
<evidence type="ECO:0000313" key="2">
    <source>
        <dbReference type="Proteomes" id="UP000307507"/>
    </source>
</evidence>
<dbReference type="Proteomes" id="UP000307507">
    <property type="component" value="Unassembled WGS sequence"/>
</dbReference>
<sequence>MATQMYEVQWNDAVLEKPIVTKQEIIDYCRHFGQATPELHEFLTRFDFDEWKCMLIAFDYVYGKHSDKNGGVGSDAVAYLGLIATTFLSREGEAQLQEYVGKERFTYPENNRTSFQVFDDCPLWIIQVVKKEQHYADCLFFMPAVFWKDAQMRDDSYGYEKYTVSDHNKWYGDFTKNERPIQYWRRRIGSYAPNFIDREGTKIEFGLGLPIFDKWQNRIVYYDIRASENMYFHDLANPEIRHEAKGFLVDSHNGYFLSTSEGYHFGQKGSLLITDKQFKKISKTKTNVYNSFENDFWNVFLDTKGIVMTNKETNEERQFKYKEVNLTNNIGGNNSTELSIWATDDNTVCFFEGRNFITIDKDFNVNVVSPRKEFKKEIPAYFYDCFIRNKSLELAKNRRLFFTSEGVWMVNANGKLDYFNPKLTEITGEAVFYNGIQDETLGGIWFVTTNDRLVFTDENFEKGYVFNFTEQFSDPLRSDNYYAQLYFDNEQNLWTSFYRNTLYKINRKELENKLKTAVAYAPKQLQTL</sequence>
<evidence type="ECO:0000313" key="1">
    <source>
        <dbReference type="EMBL" id="THF50411.1"/>
    </source>
</evidence>
<protein>
    <recommendedName>
        <fullName evidence="3">WG containing repeat-containing protein</fullName>
    </recommendedName>
</protein>
<evidence type="ECO:0008006" key="3">
    <source>
        <dbReference type="Google" id="ProtNLM"/>
    </source>
</evidence>
<dbReference type="RefSeq" id="WP_136402957.1">
    <property type="nucleotide sequence ID" value="NZ_SSNZ01000003.1"/>
</dbReference>
<accession>A0A4S3ZX67</accession>